<accession>A0A3D8J7V3</accession>
<feature type="transmembrane region" description="Helical" evidence="8">
    <location>
        <begin position="229"/>
        <end position="250"/>
    </location>
</feature>
<feature type="transmembrane region" description="Helical" evidence="8">
    <location>
        <begin position="350"/>
        <end position="370"/>
    </location>
</feature>
<evidence type="ECO:0000256" key="6">
    <source>
        <dbReference type="ARBA" id="ARBA00023065"/>
    </source>
</evidence>
<evidence type="ECO:0000256" key="1">
    <source>
        <dbReference type="ARBA" id="ARBA00004651"/>
    </source>
</evidence>
<dbReference type="RefSeq" id="WP_115579100.1">
    <property type="nucleotide sequence ID" value="NZ_NXLX01000010.1"/>
</dbReference>
<feature type="transmembrane region" description="Helical" evidence="8">
    <location>
        <begin position="66"/>
        <end position="91"/>
    </location>
</feature>
<sequence>MNLKSIKFLLLSYIGIALIAAMFLSLPFAHTTELSFIDAFFTSISALACTGLIIKDTALDFTPIGHGILLFLIQLGGFGYMTMLGLIYVLLRKRLGSAEKNMLKEALNYSSYDNLMEFIKKILIYVLIIESIGALFLSLDFCMRFGLKDGLWYGIFHAVAAFNNAGFSIFPDSLMDFRTDILVNIVVCTLVILGGLGYICLVELHFFAKYKMYPQKKQKMFHFSLHFKIVFHVTLTLILLGAIIILILEWNNPETFGSFGFFEKIITALFTSINYRSAGFVTYDISNLKDSTLFFSAIFMLIGGAPGGTATGIKVTTVAVLFAFCRSILNNSQPSLFNRSILQDTVQKALMIFLISSFYFILISLLLALVEANLDFFPLVFEVNAAFSNVGISTGDGGILSLSANFNEAGKMLIIVAMILGKIGVMVFTLALFGKSKVSRIQYPTEKVIL</sequence>
<evidence type="ECO:0000256" key="5">
    <source>
        <dbReference type="ARBA" id="ARBA00022989"/>
    </source>
</evidence>
<comment type="subcellular location">
    <subcellularLocation>
        <location evidence="1">Cell membrane</location>
        <topology evidence="1">Multi-pass membrane protein</topology>
    </subcellularLocation>
</comment>
<name>A0A3D8J7V3_9HELI</name>
<evidence type="ECO:0000256" key="8">
    <source>
        <dbReference type="SAM" id="Phobius"/>
    </source>
</evidence>
<keyword evidence="3" id="KW-1003">Cell membrane</keyword>
<feature type="transmembrane region" description="Helical" evidence="8">
    <location>
        <begin position="122"/>
        <end position="139"/>
    </location>
</feature>
<dbReference type="GO" id="GO:0030001">
    <property type="term" value="P:metal ion transport"/>
    <property type="evidence" value="ECO:0007669"/>
    <property type="project" value="UniProtKB-ARBA"/>
</dbReference>
<evidence type="ECO:0000256" key="4">
    <source>
        <dbReference type="ARBA" id="ARBA00022692"/>
    </source>
</evidence>
<dbReference type="InterPro" id="IPR003445">
    <property type="entry name" value="Cat_transpt"/>
</dbReference>
<organism evidence="9 10">
    <name type="scientific">Helicobacter anseris</name>
    <dbReference type="NCBI Taxonomy" id="375926"/>
    <lineage>
        <taxon>Bacteria</taxon>
        <taxon>Pseudomonadati</taxon>
        <taxon>Campylobacterota</taxon>
        <taxon>Epsilonproteobacteria</taxon>
        <taxon>Campylobacterales</taxon>
        <taxon>Helicobacteraceae</taxon>
        <taxon>Helicobacter</taxon>
    </lineage>
</organism>
<evidence type="ECO:0000313" key="10">
    <source>
        <dbReference type="Proteomes" id="UP000256695"/>
    </source>
</evidence>
<proteinExistence type="predicted"/>
<dbReference type="Pfam" id="PF02386">
    <property type="entry name" value="TrkH"/>
    <property type="match status" value="1"/>
</dbReference>
<dbReference type="EMBL" id="NXLX01000010">
    <property type="protein sequence ID" value="RDU73508.1"/>
    <property type="molecule type" value="Genomic_DNA"/>
</dbReference>
<feature type="transmembrane region" description="Helical" evidence="8">
    <location>
        <begin position="412"/>
        <end position="433"/>
    </location>
</feature>
<feature type="transmembrane region" description="Helical" evidence="8">
    <location>
        <begin position="7"/>
        <end position="28"/>
    </location>
</feature>
<dbReference type="GO" id="GO:0008324">
    <property type="term" value="F:monoatomic cation transmembrane transporter activity"/>
    <property type="evidence" value="ECO:0007669"/>
    <property type="project" value="InterPro"/>
</dbReference>
<feature type="transmembrane region" description="Helical" evidence="8">
    <location>
        <begin position="151"/>
        <end position="170"/>
    </location>
</feature>
<evidence type="ECO:0000313" key="9">
    <source>
        <dbReference type="EMBL" id="RDU73508.1"/>
    </source>
</evidence>
<reference evidence="9 10" key="1">
    <citation type="submission" date="2018-04" db="EMBL/GenBank/DDBJ databases">
        <title>Novel Campyloabacter and Helicobacter Species and Strains.</title>
        <authorList>
            <person name="Mannion A.J."/>
            <person name="Shen Z."/>
            <person name="Fox J.G."/>
        </authorList>
    </citation>
    <scope>NUCLEOTIDE SEQUENCE [LARGE SCALE GENOMIC DNA]</scope>
    <source>
        <strain evidence="9 10">MIT 04-9362</strain>
    </source>
</reference>
<dbReference type="AlphaFoldDB" id="A0A3D8J7V3"/>
<dbReference type="PANTHER" id="PTHR32024">
    <property type="entry name" value="TRK SYSTEM POTASSIUM UPTAKE PROTEIN TRKG-RELATED"/>
    <property type="match status" value="1"/>
</dbReference>
<keyword evidence="7 8" id="KW-0472">Membrane</keyword>
<feature type="transmembrane region" description="Helical" evidence="8">
    <location>
        <begin position="311"/>
        <end position="329"/>
    </location>
</feature>
<feature type="transmembrane region" description="Helical" evidence="8">
    <location>
        <begin position="34"/>
        <end position="54"/>
    </location>
</feature>
<dbReference type="Proteomes" id="UP000256695">
    <property type="component" value="Unassembled WGS sequence"/>
</dbReference>
<keyword evidence="10" id="KW-1185">Reference proteome</keyword>
<gene>
    <name evidence="9" type="ORF">CQA57_04820</name>
</gene>
<comment type="caution">
    <text evidence="9">The sequence shown here is derived from an EMBL/GenBank/DDBJ whole genome shotgun (WGS) entry which is preliminary data.</text>
</comment>
<dbReference type="PANTHER" id="PTHR32024:SF1">
    <property type="entry name" value="KTR SYSTEM POTASSIUM UPTAKE PROTEIN B"/>
    <property type="match status" value="1"/>
</dbReference>
<evidence type="ECO:0000256" key="7">
    <source>
        <dbReference type="ARBA" id="ARBA00023136"/>
    </source>
</evidence>
<evidence type="ECO:0000256" key="2">
    <source>
        <dbReference type="ARBA" id="ARBA00022448"/>
    </source>
</evidence>
<dbReference type="OrthoDB" id="9810952at2"/>
<keyword evidence="6" id="KW-0406">Ion transport</keyword>
<protein>
    <submittedName>
        <fullName evidence="9">Potassium transporter</fullName>
    </submittedName>
</protein>
<keyword evidence="4 8" id="KW-0812">Transmembrane</keyword>
<keyword evidence="5 8" id="KW-1133">Transmembrane helix</keyword>
<evidence type="ECO:0000256" key="3">
    <source>
        <dbReference type="ARBA" id="ARBA00022475"/>
    </source>
</evidence>
<keyword evidence="2" id="KW-0813">Transport</keyword>
<dbReference type="GO" id="GO:0005886">
    <property type="term" value="C:plasma membrane"/>
    <property type="evidence" value="ECO:0007669"/>
    <property type="project" value="UniProtKB-SubCell"/>
</dbReference>
<feature type="transmembrane region" description="Helical" evidence="8">
    <location>
        <begin position="182"/>
        <end position="208"/>
    </location>
</feature>